<dbReference type="RefSeq" id="WP_196271533.1">
    <property type="nucleotide sequence ID" value="NZ_JADQDO010000003.1"/>
</dbReference>
<name>A0A931BP91_9HYPH</name>
<evidence type="ECO:0000313" key="1">
    <source>
        <dbReference type="EMBL" id="MBF9233533.1"/>
    </source>
</evidence>
<dbReference type="AlphaFoldDB" id="A0A931BP91"/>
<dbReference type="Proteomes" id="UP000599312">
    <property type="component" value="Unassembled WGS sequence"/>
</dbReference>
<organism evidence="1 2">
    <name type="scientific">Microvirga alba</name>
    <dbReference type="NCBI Taxonomy" id="2791025"/>
    <lineage>
        <taxon>Bacteria</taxon>
        <taxon>Pseudomonadati</taxon>
        <taxon>Pseudomonadota</taxon>
        <taxon>Alphaproteobacteria</taxon>
        <taxon>Hyphomicrobiales</taxon>
        <taxon>Methylobacteriaceae</taxon>
        <taxon>Microvirga</taxon>
    </lineage>
</organism>
<evidence type="ECO:0000313" key="2">
    <source>
        <dbReference type="Proteomes" id="UP000599312"/>
    </source>
</evidence>
<sequence length="154" mass="17144">MDETEVEIVAEELAKLGGTAWYPGREQGGPVLRVVHERYRDRARAAIAALDRYRAEKNRPYGAPALDPRVHELNEVASTPNLPPSDQIEVGATVVFRPPGDRRAYPCIVEKITEGHVYLIPQDRTGISWVYATGSAELTEAPRPRKEEPTVKDS</sequence>
<reference evidence="1" key="1">
    <citation type="submission" date="2020-11" db="EMBL/GenBank/DDBJ databases">
        <authorList>
            <person name="Kim M.K."/>
        </authorList>
    </citation>
    <scope>NUCLEOTIDE SEQUENCE</scope>
    <source>
        <strain evidence="1">BT350</strain>
    </source>
</reference>
<dbReference type="EMBL" id="JADQDO010000003">
    <property type="protein sequence ID" value="MBF9233533.1"/>
    <property type="molecule type" value="Genomic_DNA"/>
</dbReference>
<keyword evidence="2" id="KW-1185">Reference proteome</keyword>
<gene>
    <name evidence="1" type="ORF">I2H38_09100</name>
</gene>
<accession>A0A931BP91</accession>
<proteinExistence type="predicted"/>
<comment type="caution">
    <text evidence="1">The sequence shown here is derived from an EMBL/GenBank/DDBJ whole genome shotgun (WGS) entry which is preliminary data.</text>
</comment>
<protein>
    <submittedName>
        <fullName evidence="1">Uncharacterized protein</fullName>
    </submittedName>
</protein>